<sequence>MNKEKERRSLKKKLADLQVLKLSLEGAIRNITNEILSVKKDLACVEAGKVLKKEKKSVDISKYITKYNAEFEQYKQKSPLSSGLN</sequence>
<reference evidence="1 4" key="1">
    <citation type="submission" date="2021-11" db="EMBL/GenBank/DDBJ databases">
        <title>Draft genome sequence of Capnocytophaga sp. strain KC07075 isolated from cat oral cavity.</title>
        <authorList>
            <person name="Suzuki M."/>
            <person name="Imaoka K."/>
            <person name="Kimura M."/>
            <person name="Morikawa S."/>
            <person name="Maeda K."/>
        </authorList>
    </citation>
    <scope>NUCLEOTIDE SEQUENCE</scope>
    <source>
        <strain evidence="1">KC07075</strain>
        <strain evidence="2 4">KC07079</strain>
    </source>
</reference>
<gene>
    <name evidence="1" type="ORF">RCZ15_08600</name>
    <name evidence="2" type="ORF">RCZ16_23730</name>
</gene>
<dbReference type="Proteomes" id="UP001207736">
    <property type="component" value="Unassembled WGS sequence"/>
</dbReference>
<protein>
    <submittedName>
        <fullName evidence="1">Uncharacterized protein</fullName>
    </submittedName>
</protein>
<dbReference type="RefSeq" id="WP_264846564.1">
    <property type="nucleotide sequence ID" value="NZ_BPMA01000022.1"/>
</dbReference>
<dbReference type="AlphaFoldDB" id="A0AAV5AWZ9"/>
<accession>A0AAV5AWZ9</accession>
<evidence type="ECO:0000313" key="3">
    <source>
        <dbReference type="Proteomes" id="UP001207736"/>
    </source>
</evidence>
<comment type="caution">
    <text evidence="1">The sequence shown here is derived from an EMBL/GenBank/DDBJ whole genome shotgun (WGS) entry which is preliminary data.</text>
</comment>
<evidence type="ECO:0000313" key="4">
    <source>
        <dbReference type="Proteomes" id="UP001208692"/>
    </source>
</evidence>
<dbReference type="Proteomes" id="UP001208692">
    <property type="component" value="Unassembled WGS sequence"/>
</dbReference>
<dbReference type="EMBL" id="BQKA01000014">
    <property type="protein sequence ID" value="GJM49885.1"/>
    <property type="molecule type" value="Genomic_DNA"/>
</dbReference>
<keyword evidence="4" id="KW-1185">Reference proteome</keyword>
<evidence type="ECO:0000313" key="2">
    <source>
        <dbReference type="EMBL" id="GJM54057.1"/>
    </source>
</evidence>
<evidence type="ECO:0000313" key="1">
    <source>
        <dbReference type="EMBL" id="GJM49885.1"/>
    </source>
</evidence>
<name>A0AAV5AWZ9_9FLAO</name>
<proteinExistence type="predicted"/>
<organism evidence="1 3">
    <name type="scientific">Capnocytophaga catalasegens</name>
    <dbReference type="NCBI Taxonomy" id="1004260"/>
    <lineage>
        <taxon>Bacteria</taxon>
        <taxon>Pseudomonadati</taxon>
        <taxon>Bacteroidota</taxon>
        <taxon>Flavobacteriia</taxon>
        <taxon>Flavobacteriales</taxon>
        <taxon>Flavobacteriaceae</taxon>
        <taxon>Capnocytophaga</taxon>
    </lineage>
</organism>
<dbReference type="EMBL" id="BQKB01000059">
    <property type="protein sequence ID" value="GJM54057.1"/>
    <property type="molecule type" value="Genomic_DNA"/>
</dbReference>